<organism evidence="14 15">
    <name type="scientific">Kaistella haifensis DSM 19056</name>
    <dbReference type="NCBI Taxonomy" id="1450526"/>
    <lineage>
        <taxon>Bacteria</taxon>
        <taxon>Pseudomonadati</taxon>
        <taxon>Bacteroidota</taxon>
        <taxon>Flavobacteriia</taxon>
        <taxon>Flavobacteriales</taxon>
        <taxon>Weeksellaceae</taxon>
        <taxon>Chryseobacterium group</taxon>
        <taxon>Kaistella</taxon>
    </lineage>
</organism>
<evidence type="ECO:0000259" key="13">
    <source>
        <dbReference type="Pfam" id="PF13462"/>
    </source>
</evidence>
<evidence type="ECO:0000256" key="1">
    <source>
        <dbReference type="ARBA" id="ARBA00004141"/>
    </source>
</evidence>
<evidence type="ECO:0008006" key="16">
    <source>
        <dbReference type="Google" id="ProtNLM"/>
    </source>
</evidence>
<dbReference type="EMBL" id="JASZ02000007">
    <property type="protein sequence ID" value="OWK98650.1"/>
    <property type="molecule type" value="Genomic_DNA"/>
</dbReference>
<dbReference type="GO" id="GO:0006508">
    <property type="term" value="P:proteolysis"/>
    <property type="evidence" value="ECO:0007669"/>
    <property type="project" value="InterPro"/>
</dbReference>
<comment type="subcellular location">
    <subcellularLocation>
        <location evidence="1">Membrane</location>
        <topology evidence="1">Multi-pass membrane protein</topology>
    </subcellularLocation>
</comment>
<feature type="transmembrane region" description="Helical" evidence="10">
    <location>
        <begin position="271"/>
        <end position="292"/>
    </location>
</feature>
<dbReference type="Pfam" id="PF07884">
    <property type="entry name" value="VKOR"/>
    <property type="match status" value="1"/>
</dbReference>
<keyword evidence="5 10" id="KW-1133">Transmembrane helix</keyword>
<reference evidence="14 15" key="1">
    <citation type="submission" date="2017-05" db="EMBL/GenBank/DDBJ databases">
        <title>Genome of Chryseobacterium haifense.</title>
        <authorList>
            <person name="Newman J.D."/>
        </authorList>
    </citation>
    <scope>NUCLEOTIDE SEQUENCE [LARGE SCALE GENOMIC DNA]</scope>
    <source>
        <strain evidence="14 15">DSM 19056</strain>
    </source>
</reference>
<evidence type="ECO:0000259" key="11">
    <source>
        <dbReference type="Pfam" id="PF03412"/>
    </source>
</evidence>
<evidence type="ECO:0000313" key="14">
    <source>
        <dbReference type="EMBL" id="OWK98650.1"/>
    </source>
</evidence>
<dbReference type="AlphaFoldDB" id="A0A246BAF4"/>
<evidence type="ECO:0000256" key="4">
    <source>
        <dbReference type="ARBA" id="ARBA00022719"/>
    </source>
</evidence>
<dbReference type="GO" id="GO:0016020">
    <property type="term" value="C:membrane"/>
    <property type="evidence" value="ECO:0007669"/>
    <property type="project" value="UniProtKB-SubCell"/>
</dbReference>
<dbReference type="Gene3D" id="1.20.1440.130">
    <property type="entry name" value="VKOR domain"/>
    <property type="match status" value="1"/>
</dbReference>
<dbReference type="CDD" id="cd12921">
    <property type="entry name" value="VKOR_4"/>
    <property type="match status" value="1"/>
</dbReference>
<evidence type="ECO:0000256" key="8">
    <source>
        <dbReference type="ARBA" id="ARBA00023157"/>
    </source>
</evidence>
<feature type="transmembrane region" description="Helical" evidence="10">
    <location>
        <begin position="160"/>
        <end position="178"/>
    </location>
</feature>
<feature type="transmembrane region" description="Helical" evidence="10">
    <location>
        <begin position="241"/>
        <end position="259"/>
    </location>
</feature>
<protein>
    <recommendedName>
        <fullName evidence="16">Peptidase C39 domain-containing protein</fullName>
    </recommendedName>
</protein>
<keyword evidence="9" id="KW-0676">Redox-active center</keyword>
<dbReference type="InterPro" id="IPR005074">
    <property type="entry name" value="Peptidase_C39"/>
</dbReference>
<evidence type="ECO:0000256" key="2">
    <source>
        <dbReference type="ARBA" id="ARBA00006214"/>
    </source>
</evidence>
<dbReference type="GO" id="GO:0008233">
    <property type="term" value="F:peptidase activity"/>
    <property type="evidence" value="ECO:0007669"/>
    <property type="project" value="InterPro"/>
</dbReference>
<dbReference type="GO" id="GO:0005524">
    <property type="term" value="F:ATP binding"/>
    <property type="evidence" value="ECO:0007669"/>
    <property type="project" value="InterPro"/>
</dbReference>
<dbReference type="InterPro" id="IPR038354">
    <property type="entry name" value="VKOR_sf"/>
</dbReference>
<evidence type="ECO:0000259" key="12">
    <source>
        <dbReference type="Pfam" id="PF07884"/>
    </source>
</evidence>
<dbReference type="Proteomes" id="UP000197587">
    <property type="component" value="Unassembled WGS sequence"/>
</dbReference>
<feature type="domain" description="Thioredoxin-like fold" evidence="13">
    <location>
        <begin position="362"/>
        <end position="500"/>
    </location>
</feature>
<keyword evidence="3 10" id="KW-0812">Transmembrane</keyword>
<dbReference type="Pfam" id="PF03412">
    <property type="entry name" value="Peptidase_C39"/>
    <property type="match status" value="1"/>
</dbReference>
<evidence type="ECO:0000256" key="6">
    <source>
        <dbReference type="ARBA" id="ARBA00023002"/>
    </source>
</evidence>
<keyword evidence="6" id="KW-0560">Oxidoreductase</keyword>
<dbReference type="GO" id="GO:0048038">
    <property type="term" value="F:quinone binding"/>
    <property type="evidence" value="ECO:0007669"/>
    <property type="project" value="UniProtKB-KW"/>
</dbReference>
<feature type="domain" description="Peptidase C39" evidence="11">
    <location>
        <begin position="34"/>
        <end position="119"/>
    </location>
</feature>
<feature type="transmembrane region" description="Helical" evidence="10">
    <location>
        <begin position="214"/>
        <end position="235"/>
    </location>
</feature>
<dbReference type="Gene3D" id="3.40.30.10">
    <property type="entry name" value="Glutaredoxin"/>
    <property type="match status" value="1"/>
</dbReference>
<evidence type="ECO:0000256" key="5">
    <source>
        <dbReference type="ARBA" id="ARBA00022989"/>
    </source>
</evidence>
<feature type="transmembrane region" description="Helical" evidence="10">
    <location>
        <begin position="137"/>
        <end position="154"/>
    </location>
</feature>
<keyword evidence="15" id="KW-1185">Reference proteome</keyword>
<comment type="caution">
    <text evidence="14">The sequence shown here is derived from an EMBL/GenBank/DDBJ whole genome shotgun (WGS) entry which is preliminary data.</text>
</comment>
<dbReference type="InterPro" id="IPR012932">
    <property type="entry name" value="VKOR"/>
</dbReference>
<evidence type="ECO:0000256" key="3">
    <source>
        <dbReference type="ARBA" id="ARBA00022692"/>
    </source>
</evidence>
<proteinExistence type="inferred from homology"/>
<accession>A0A246BAF4</accession>
<feature type="transmembrane region" description="Helical" evidence="10">
    <location>
        <begin position="298"/>
        <end position="316"/>
    </location>
</feature>
<dbReference type="InterPro" id="IPR036249">
    <property type="entry name" value="Thioredoxin-like_sf"/>
</dbReference>
<dbReference type="RefSeq" id="WP_088263747.1">
    <property type="nucleotide sequence ID" value="NZ_JASZ02000007.1"/>
</dbReference>
<gene>
    <name evidence="14" type="ORF">AP75_05020</name>
</gene>
<evidence type="ECO:0000313" key="15">
    <source>
        <dbReference type="Proteomes" id="UP000197587"/>
    </source>
</evidence>
<name>A0A246BAF4_9FLAO</name>
<evidence type="ECO:0000256" key="9">
    <source>
        <dbReference type="ARBA" id="ARBA00023284"/>
    </source>
</evidence>
<comment type="similarity">
    <text evidence="2">Belongs to the VKOR family.</text>
</comment>
<dbReference type="GO" id="GO:0016491">
    <property type="term" value="F:oxidoreductase activity"/>
    <property type="evidence" value="ECO:0007669"/>
    <property type="project" value="UniProtKB-KW"/>
</dbReference>
<dbReference type="InterPro" id="IPR012336">
    <property type="entry name" value="Thioredoxin-like_fold"/>
</dbReference>
<dbReference type="Pfam" id="PF13462">
    <property type="entry name" value="Thioredoxin_4"/>
    <property type="match status" value="1"/>
</dbReference>
<sequence length="514" mass="60215">MTEFLLNELIRLNGYIVNGKRFNEYFLSHPDYPSLSAIENTFDTFHIENVISKFENEHFEDLPEVFISSLKNHFSDLVLIIKKDSEVLVIDKQNKSFTFGFDEFLKQWTGIVVAIEKKEEPTHIDTPSDKNQFKQSLKFIALGIIGLILGYSLWKFSISEVAYIVISLVGLYYCFEIYKNKHGEKSIIVDKICNDEKEESSCQQLMQSDQISIFGLKLSDIALFYLLTTNILGLFINTTQFLIIILSVVNFPVIAYSLYIQLVKEKKLCKVCLILIFILLIQSGISLFYFNYSFSVEVLILGAIYFLSILPLYIFINKTIDEKNKLKNENTINLRFKRNYDIFKRELLTTSKIGFEYQNLFFLGNKDAKVHFTLISNLECKFCGEAHKILKKLYLENGNDKSFQIRFNYSDEKMSIQIENIFKTLLHLYSSTEKQFLEALDFWYKERNYNAFIKKFGLYNNQSIDLIQKIRNENLNKGLNFTPAFLVNGFIFPEKYEKEDILYFAQDLVDDEEI</sequence>
<keyword evidence="4" id="KW-0874">Quinone</keyword>
<evidence type="ECO:0000256" key="10">
    <source>
        <dbReference type="SAM" id="Phobius"/>
    </source>
</evidence>
<feature type="domain" description="Vitamin K epoxide reductase" evidence="12">
    <location>
        <begin position="162"/>
        <end position="282"/>
    </location>
</feature>
<keyword evidence="8" id="KW-1015">Disulfide bond</keyword>
<evidence type="ECO:0000256" key="7">
    <source>
        <dbReference type="ARBA" id="ARBA00023136"/>
    </source>
</evidence>
<keyword evidence="7 10" id="KW-0472">Membrane</keyword>
<dbReference type="SUPFAM" id="SSF52833">
    <property type="entry name" value="Thioredoxin-like"/>
    <property type="match status" value="1"/>
</dbReference>